<dbReference type="AlphaFoldDB" id="I1P2Q8"/>
<dbReference type="Pfam" id="PF04783">
    <property type="entry name" value="DUF630"/>
    <property type="match status" value="1"/>
</dbReference>
<evidence type="ECO:0000256" key="1">
    <source>
        <dbReference type="SAM" id="Coils"/>
    </source>
</evidence>
<dbReference type="PANTHER" id="PTHR21450">
    <property type="entry name" value="PROTEIN ALTERED PHOSPHATE STARVATION RESPONSE 1"/>
    <property type="match status" value="1"/>
</dbReference>
<protein>
    <recommendedName>
        <fullName evidence="7">DUF632 domain-containing protein</fullName>
    </recommendedName>
</protein>
<feature type="coiled-coil region" evidence="1">
    <location>
        <begin position="94"/>
        <end position="121"/>
    </location>
</feature>
<dbReference type="Pfam" id="PF04782">
    <property type="entry name" value="DUF632"/>
    <property type="match status" value="1"/>
</dbReference>
<reference evidence="5 6" key="2">
    <citation type="submission" date="2018-04" db="EMBL/GenBank/DDBJ databases">
        <title>OglaRS2 (Oryza glaberrima Reference Sequence Version 2).</title>
        <authorList>
            <person name="Zhang J."/>
            <person name="Kudrna D."/>
            <person name="Lee S."/>
            <person name="Talag J."/>
            <person name="Rajasekar S."/>
            <person name="Wing R.A."/>
        </authorList>
    </citation>
    <scope>NUCLEOTIDE SEQUENCE [LARGE SCALE GENOMIC DNA]</scope>
    <source>
        <strain evidence="5 6">cv. IRGC 96717</strain>
    </source>
</reference>
<dbReference type="PANTHER" id="PTHR21450:SF11">
    <property type="entry name" value="OS02G0654600 PROTEIN"/>
    <property type="match status" value="1"/>
</dbReference>
<organism evidence="5 6">
    <name type="scientific">Oryza glaberrima</name>
    <name type="common">African rice</name>
    <dbReference type="NCBI Taxonomy" id="4538"/>
    <lineage>
        <taxon>Eukaryota</taxon>
        <taxon>Viridiplantae</taxon>
        <taxon>Streptophyta</taxon>
        <taxon>Embryophyta</taxon>
        <taxon>Tracheophyta</taxon>
        <taxon>Spermatophyta</taxon>
        <taxon>Magnoliopsida</taxon>
        <taxon>Liliopsida</taxon>
        <taxon>Poales</taxon>
        <taxon>Poaceae</taxon>
        <taxon>BOP clade</taxon>
        <taxon>Oryzoideae</taxon>
        <taxon>Oryzeae</taxon>
        <taxon>Oryzinae</taxon>
        <taxon>Oryza</taxon>
    </lineage>
</organism>
<feature type="domain" description="DUF632" evidence="3">
    <location>
        <begin position="154"/>
        <end position="470"/>
    </location>
</feature>
<keyword evidence="1" id="KW-0175">Coiled coil</keyword>
<name>I1P2Q8_ORYGL</name>
<dbReference type="STRING" id="4538.I1P2Q8"/>
<dbReference type="Gramene" id="ORGLA02G0226400.1">
    <property type="protein sequence ID" value="ORGLA02G0226400.1"/>
    <property type="gene ID" value="ORGLA02G0226400"/>
</dbReference>
<dbReference type="HOGENOM" id="CLU_010985_7_0_1"/>
<evidence type="ECO:0000313" key="6">
    <source>
        <dbReference type="Proteomes" id="UP000007306"/>
    </source>
</evidence>
<dbReference type="InterPro" id="IPR006868">
    <property type="entry name" value="DUF630"/>
</dbReference>
<feature type="region of interest" description="Disordered" evidence="2">
    <location>
        <begin position="1"/>
        <end position="21"/>
    </location>
</feature>
<evidence type="ECO:0000259" key="3">
    <source>
        <dbReference type="Pfam" id="PF04782"/>
    </source>
</evidence>
<reference evidence="5" key="1">
    <citation type="submission" date="2015-06" db="UniProtKB">
        <authorList>
            <consortium name="EnsemblPlants"/>
        </authorList>
    </citation>
    <scope>IDENTIFICATION</scope>
</reference>
<evidence type="ECO:0000256" key="2">
    <source>
        <dbReference type="SAM" id="MobiDB-lite"/>
    </source>
</evidence>
<dbReference type="eggNOG" id="ENOG502QU01">
    <property type="taxonomic scope" value="Eukaryota"/>
</dbReference>
<dbReference type="OMA" id="CRHGTHV"/>
<evidence type="ECO:0000313" key="5">
    <source>
        <dbReference type="EnsemblPlants" id="ORGLA02G0226400.1"/>
    </source>
</evidence>
<evidence type="ECO:0008006" key="7">
    <source>
        <dbReference type="Google" id="ProtNLM"/>
    </source>
</evidence>
<dbReference type="EnsemblPlants" id="ORGLA02G0226400.1">
    <property type="protein sequence ID" value="ORGLA02G0226400.1"/>
    <property type="gene ID" value="ORGLA02G0226400"/>
</dbReference>
<proteinExistence type="predicted"/>
<dbReference type="InterPro" id="IPR006867">
    <property type="entry name" value="DUF632"/>
</dbReference>
<keyword evidence="6" id="KW-1185">Reference proteome</keyword>
<evidence type="ECO:0000259" key="4">
    <source>
        <dbReference type="Pfam" id="PF04783"/>
    </source>
</evidence>
<feature type="domain" description="DUF630" evidence="4">
    <location>
        <begin position="1"/>
        <end position="67"/>
    </location>
</feature>
<feature type="compositionally biased region" description="Basic and acidic residues" evidence="2">
    <location>
        <begin position="8"/>
        <end position="20"/>
    </location>
</feature>
<dbReference type="Proteomes" id="UP000007306">
    <property type="component" value="Chromosome 2"/>
</dbReference>
<accession>I1P2Q8</accession>
<sequence>MGAVASRGQEDAARVAAGREHMKRCRERRRLMREAVRLRRHLAASHAAYLRSLTHAASALSRFAVGEPLPVSDHAPPAVIVHRPVVAPSTPPPLLRSIEQQQQLRRRAQELEEELVGAAVDDHLVGGGAGVPSVTREEGGGDEELRMVVRHRSLAEVAAGLEEYFLKASVAGDAVSSHLEASNDEFKRKPLATLLNSHIHIYCTCGHCLTGQYKGGPHSILGALCCLSAPSVAHDRVDSINGEQRHSSTLQQLLAWEKKLYREVKARERLQVQHDKKKAELSDQEYSRKIDVDVLKLKAAWEKARAQLATASQAVAATSASIAELRDTHLARQLLGLCHATLDMWRAMRQHHEAQGLIAQQLRGLSSRTSMDPTTEIHHETTRALEVAMSSWCAALGHLAKHQRDYVHALHGWLKLTLQEAPAVVDGAEAVASPVAAELAAFVERWGQALDRVHCADVLKSIKSFAGAVRSLYGLQSDELRVARRVSQYSRELDRKSRMLRQVEKSYYDSYVPPMGLSLWHRGMRHWGDDGMHARDASNEVAQRRDEIAACRRTVEDEMRKHAKAIDATRSAAVTCVQGKLPAVFQSMAVFSASLAHALEAVCRHGTHVQ</sequence>